<evidence type="ECO:0000313" key="8">
    <source>
        <dbReference type="EMBL" id="HGU64963.1"/>
    </source>
</evidence>
<keyword evidence="2 4" id="KW-0808">Transferase</keyword>
<dbReference type="NCBIfam" id="TIGR01527">
    <property type="entry name" value="arch_NMN_Atrans"/>
    <property type="match status" value="1"/>
</dbReference>
<keyword evidence="4" id="KW-0963">Cytoplasm</keyword>
<dbReference type="GO" id="GO:0000309">
    <property type="term" value="F:nicotinamide-nucleotide adenylyltransferase activity"/>
    <property type="evidence" value="ECO:0007669"/>
    <property type="project" value="UniProtKB-UniRule"/>
</dbReference>
<dbReference type="NCBIfam" id="TIGR00125">
    <property type="entry name" value="cyt_tran_rel"/>
    <property type="match status" value="1"/>
</dbReference>
<keyword evidence="4" id="KW-0067">ATP-binding</keyword>
<sequence length="173" mass="20211">MKRIMFPGRFQPFHLGHLYVFEKIIREYDEVVFIIGSAQDGFTCSNPFTAGERIEMINETLKYYGYSRDQYWLIPVPDINKPLAWTAYVLAMTPRVDAVVSGNPHVQYIYEWFGLKVVKIDLINPDLYNGTYIRKLILNDSDWEKLVPKPVVDYIKSINGVERIKRVCRHGFG</sequence>
<comment type="pathway">
    <text evidence="4">Cofactor biosynthesis; NAD(+) biosynthesis; NAD(+) from nicotinamide D-ribonucleotide: step 1/1.</text>
</comment>
<dbReference type="NCBIfam" id="NF002243">
    <property type="entry name" value="PRK01153.1"/>
    <property type="match status" value="1"/>
</dbReference>
<comment type="caution">
    <text evidence="7">The sequence shown here is derived from an EMBL/GenBank/DDBJ whole genome shotgun (WGS) entry which is preliminary data.</text>
</comment>
<dbReference type="UniPathway" id="UPA00253">
    <property type="reaction ID" value="UER00600"/>
</dbReference>
<dbReference type="Gene3D" id="3.40.50.620">
    <property type="entry name" value="HUPs"/>
    <property type="match status" value="1"/>
</dbReference>
<dbReference type="SUPFAM" id="SSF52374">
    <property type="entry name" value="Nucleotidylyl transferase"/>
    <property type="match status" value="1"/>
</dbReference>
<evidence type="ECO:0000256" key="3">
    <source>
        <dbReference type="ARBA" id="ARBA00022695"/>
    </source>
</evidence>
<evidence type="ECO:0000256" key="5">
    <source>
        <dbReference type="NCBIfam" id="TIGR01527"/>
    </source>
</evidence>
<dbReference type="EMBL" id="DTAN01000077">
    <property type="protein sequence ID" value="HGU64963.1"/>
    <property type="molecule type" value="Genomic_DNA"/>
</dbReference>
<dbReference type="InterPro" id="IPR006418">
    <property type="entry name" value="NMN_Atrans_arc"/>
</dbReference>
<dbReference type="AlphaFoldDB" id="A0A7C4D7N8"/>
<dbReference type="Pfam" id="PF01467">
    <property type="entry name" value="CTP_transf_like"/>
    <property type="match status" value="1"/>
</dbReference>
<dbReference type="GO" id="GO:0005737">
    <property type="term" value="C:cytoplasm"/>
    <property type="evidence" value="ECO:0007669"/>
    <property type="project" value="UniProtKB-SubCell"/>
</dbReference>
<evidence type="ECO:0000256" key="2">
    <source>
        <dbReference type="ARBA" id="ARBA00022679"/>
    </source>
</evidence>
<keyword evidence="4" id="KW-0520">NAD</keyword>
<keyword evidence="4" id="KW-0547">Nucleotide-binding</keyword>
<comment type="subcellular location">
    <subcellularLocation>
        <location evidence="4">Cytoplasm</location>
    </subcellularLocation>
</comment>
<feature type="domain" description="Cytidyltransferase-like" evidence="6">
    <location>
        <begin position="5"/>
        <end position="132"/>
    </location>
</feature>
<dbReference type="InterPro" id="IPR014729">
    <property type="entry name" value="Rossmann-like_a/b/a_fold"/>
</dbReference>
<dbReference type="PANTHER" id="PTHR21342">
    <property type="entry name" value="PHOSPHOPANTETHEINE ADENYLYLTRANSFERASE"/>
    <property type="match status" value="1"/>
</dbReference>
<organism evidence="7">
    <name type="scientific">Staphylothermus marinus</name>
    <dbReference type="NCBI Taxonomy" id="2280"/>
    <lineage>
        <taxon>Archaea</taxon>
        <taxon>Thermoproteota</taxon>
        <taxon>Thermoprotei</taxon>
        <taxon>Desulfurococcales</taxon>
        <taxon>Desulfurococcaceae</taxon>
        <taxon>Staphylothermus</taxon>
    </lineage>
</organism>
<dbReference type="EC" id="2.7.7.1" evidence="4 5"/>
<protein>
    <recommendedName>
        <fullName evidence="4 5">Nicotinamide-nucleotide adenylyltransferase</fullName>
        <ecNumber evidence="4 5">2.7.7.1</ecNumber>
    </recommendedName>
    <alternativeName>
        <fullName evidence="4">NAD(+) diphosphorylase</fullName>
    </alternativeName>
    <alternativeName>
        <fullName evidence="4">NAD(+) pyrophosphorylase</fullName>
    </alternativeName>
    <alternativeName>
        <fullName evidence="4">NMN adenylyltransferase</fullName>
    </alternativeName>
</protein>
<dbReference type="HAMAP" id="MF_00243">
    <property type="entry name" value="NMN_adenylyltr"/>
    <property type="match status" value="1"/>
</dbReference>
<evidence type="ECO:0000313" key="7">
    <source>
        <dbReference type="EMBL" id="HGM58914.1"/>
    </source>
</evidence>
<dbReference type="GO" id="GO:0005524">
    <property type="term" value="F:ATP binding"/>
    <property type="evidence" value="ECO:0007669"/>
    <property type="project" value="UniProtKB-KW"/>
</dbReference>
<gene>
    <name evidence="8" type="ORF">ENT92_01940</name>
    <name evidence="7" type="ORF">ENU14_04955</name>
</gene>
<dbReference type="EMBL" id="DTBJ01000038">
    <property type="protein sequence ID" value="HGM58914.1"/>
    <property type="molecule type" value="Genomic_DNA"/>
</dbReference>
<evidence type="ECO:0000256" key="1">
    <source>
        <dbReference type="ARBA" id="ARBA00010124"/>
    </source>
</evidence>
<accession>A0A7C4D7N8</accession>
<dbReference type="PANTHER" id="PTHR21342:SF0">
    <property type="entry name" value="BIFUNCTIONAL NMN ADENYLYLTRANSFERASE_NUDIX HYDROLASE"/>
    <property type="match status" value="1"/>
</dbReference>
<proteinExistence type="inferred from homology"/>
<evidence type="ECO:0000259" key="6">
    <source>
        <dbReference type="Pfam" id="PF01467"/>
    </source>
</evidence>
<keyword evidence="3 4" id="KW-0548">Nucleotidyltransferase</keyword>
<dbReference type="InterPro" id="IPR004821">
    <property type="entry name" value="Cyt_trans-like"/>
</dbReference>
<comment type="similarity">
    <text evidence="1 4">Belongs to the archaeal NMN adenylyltransferase family.</text>
</comment>
<keyword evidence="4" id="KW-0662">Pyridine nucleotide biosynthesis</keyword>
<dbReference type="GO" id="GO:0009435">
    <property type="term" value="P:NAD+ biosynthetic process"/>
    <property type="evidence" value="ECO:0007669"/>
    <property type="project" value="UniProtKB-UniRule"/>
</dbReference>
<comment type="catalytic activity">
    <reaction evidence="4">
        <text>beta-nicotinamide D-ribonucleotide + ATP + H(+) = diphosphate + NAD(+)</text>
        <dbReference type="Rhea" id="RHEA:21360"/>
        <dbReference type="ChEBI" id="CHEBI:14649"/>
        <dbReference type="ChEBI" id="CHEBI:15378"/>
        <dbReference type="ChEBI" id="CHEBI:30616"/>
        <dbReference type="ChEBI" id="CHEBI:33019"/>
        <dbReference type="ChEBI" id="CHEBI:57540"/>
        <dbReference type="EC" id="2.7.7.1"/>
    </reaction>
</comment>
<evidence type="ECO:0000256" key="4">
    <source>
        <dbReference type="HAMAP-Rule" id="MF_00243"/>
    </source>
</evidence>
<name>A0A7C4D7N8_STAMA</name>
<reference evidence="7" key="1">
    <citation type="journal article" date="2020" name="mSystems">
        <title>Genome- and Community-Level Interaction Insights into Carbon Utilization and Element Cycling Functions of Hydrothermarchaeota in Hydrothermal Sediment.</title>
        <authorList>
            <person name="Zhou Z."/>
            <person name="Liu Y."/>
            <person name="Xu W."/>
            <person name="Pan J."/>
            <person name="Luo Z.H."/>
            <person name="Li M."/>
        </authorList>
    </citation>
    <scope>NUCLEOTIDE SEQUENCE [LARGE SCALE GENOMIC DNA]</scope>
    <source>
        <strain evidence="8">SpSt-622</strain>
        <strain evidence="7">SpSt-642</strain>
    </source>
</reference>